<evidence type="ECO:0000313" key="3">
    <source>
        <dbReference type="EMBL" id="SBT33969.1"/>
    </source>
</evidence>
<keyword evidence="5" id="KW-1185">Reference proteome</keyword>
<dbReference type="Proteomes" id="UP000078555">
    <property type="component" value="Unassembled WGS sequence"/>
</dbReference>
<dbReference type="Proteomes" id="UP000078550">
    <property type="component" value="Unassembled WGS sequence"/>
</dbReference>
<dbReference type="AlphaFoldDB" id="A0A1A8YPY0"/>
<evidence type="ECO:0000313" key="4">
    <source>
        <dbReference type="Proteomes" id="UP000078550"/>
    </source>
</evidence>
<reference evidence="4 5" key="1">
    <citation type="submission" date="2016-05" db="EMBL/GenBank/DDBJ databases">
        <authorList>
            <person name="Naeem Raeece"/>
        </authorList>
    </citation>
    <scope>NUCLEOTIDE SEQUENCE [LARGE SCALE GENOMIC DNA]</scope>
</reference>
<organism evidence="2 5">
    <name type="scientific">Plasmodium ovale wallikeri</name>
    <dbReference type="NCBI Taxonomy" id="864142"/>
    <lineage>
        <taxon>Eukaryota</taxon>
        <taxon>Sar</taxon>
        <taxon>Alveolata</taxon>
        <taxon>Apicomplexa</taxon>
        <taxon>Aconoidasida</taxon>
        <taxon>Haemosporida</taxon>
        <taxon>Plasmodiidae</taxon>
        <taxon>Plasmodium</taxon>
        <taxon>Plasmodium (Plasmodium)</taxon>
    </lineage>
</organism>
<reference evidence="2" key="2">
    <citation type="submission" date="2016-05" db="EMBL/GenBank/DDBJ databases">
        <authorList>
            <person name="Lavstsen T."/>
            <person name="Jespersen J.S."/>
        </authorList>
    </citation>
    <scope>NUCLEOTIDE SEQUENCE [LARGE SCALE GENOMIC DNA]</scope>
</reference>
<dbReference type="EMBL" id="FLRD01000057">
    <property type="protein sequence ID" value="SBT33532.1"/>
    <property type="molecule type" value="Genomic_DNA"/>
</dbReference>
<protein>
    <submittedName>
        <fullName evidence="2">Uncharacterized protein</fullName>
    </submittedName>
</protein>
<evidence type="ECO:0000313" key="5">
    <source>
        <dbReference type="Proteomes" id="UP000078555"/>
    </source>
</evidence>
<evidence type="ECO:0000256" key="1">
    <source>
        <dbReference type="SAM" id="MobiDB-lite"/>
    </source>
</evidence>
<gene>
    <name evidence="2" type="ORF">POVWA1_017660</name>
    <name evidence="3" type="ORF">POVWA2_017540</name>
</gene>
<sequence>MTAVFSLGWFCLNLGGTLMWVCLIKCSFCENHLGATSPGMSLSPFNCTYIYIYIYRISVFFGPSKQTFHSKKLESSTNPTEKPALWSRVSSDVT</sequence>
<evidence type="ECO:0000313" key="2">
    <source>
        <dbReference type="EMBL" id="SBT33532.1"/>
    </source>
</evidence>
<proteinExistence type="predicted"/>
<dbReference type="EMBL" id="FLRE01000068">
    <property type="protein sequence ID" value="SBT33969.1"/>
    <property type="molecule type" value="Genomic_DNA"/>
</dbReference>
<name>A0A1A8YPY0_PLAOA</name>
<accession>A0A1A8YPY0</accession>
<feature type="region of interest" description="Disordered" evidence="1">
    <location>
        <begin position="72"/>
        <end position="94"/>
    </location>
</feature>